<keyword evidence="2" id="KW-1185">Reference proteome</keyword>
<dbReference type="Proteomes" id="UP000265515">
    <property type="component" value="Unassembled WGS sequence"/>
</dbReference>
<dbReference type="Gramene" id="GBG65282">
    <property type="protein sequence ID" value="GBG65282"/>
    <property type="gene ID" value="CBR_g50324"/>
</dbReference>
<reference evidence="1 2" key="1">
    <citation type="journal article" date="2018" name="Cell">
        <title>The Chara Genome: Secondary Complexity and Implications for Plant Terrestrialization.</title>
        <authorList>
            <person name="Nishiyama T."/>
            <person name="Sakayama H."/>
            <person name="Vries J.D."/>
            <person name="Buschmann H."/>
            <person name="Saint-Marcoux D."/>
            <person name="Ullrich K.K."/>
            <person name="Haas F.B."/>
            <person name="Vanderstraeten L."/>
            <person name="Becker D."/>
            <person name="Lang D."/>
            <person name="Vosolsobe S."/>
            <person name="Rombauts S."/>
            <person name="Wilhelmsson P.K.I."/>
            <person name="Janitza P."/>
            <person name="Kern R."/>
            <person name="Heyl A."/>
            <person name="Rumpler F."/>
            <person name="Villalobos L.I.A.C."/>
            <person name="Clay J.M."/>
            <person name="Skokan R."/>
            <person name="Toyoda A."/>
            <person name="Suzuki Y."/>
            <person name="Kagoshima H."/>
            <person name="Schijlen E."/>
            <person name="Tajeshwar N."/>
            <person name="Catarino B."/>
            <person name="Hetherington A.J."/>
            <person name="Saltykova A."/>
            <person name="Bonnot C."/>
            <person name="Breuninger H."/>
            <person name="Symeonidi A."/>
            <person name="Radhakrishnan G.V."/>
            <person name="Van Nieuwerburgh F."/>
            <person name="Deforce D."/>
            <person name="Chang C."/>
            <person name="Karol K.G."/>
            <person name="Hedrich R."/>
            <person name="Ulvskov P."/>
            <person name="Glockner G."/>
            <person name="Delwiche C.F."/>
            <person name="Petrasek J."/>
            <person name="Van de Peer Y."/>
            <person name="Friml J."/>
            <person name="Beilby M."/>
            <person name="Dolan L."/>
            <person name="Kohara Y."/>
            <person name="Sugano S."/>
            <person name="Fujiyama A."/>
            <person name="Delaux P.-M."/>
            <person name="Quint M."/>
            <person name="TheiBen G."/>
            <person name="Hagemann M."/>
            <person name="Harholt J."/>
            <person name="Dunand C."/>
            <person name="Zachgo S."/>
            <person name="Langdale J."/>
            <person name="Maumus F."/>
            <person name="Straeten D.V.D."/>
            <person name="Gould S.B."/>
            <person name="Rensing S.A."/>
        </authorList>
    </citation>
    <scope>NUCLEOTIDE SEQUENCE [LARGE SCALE GENOMIC DNA]</scope>
    <source>
        <strain evidence="1 2">S276</strain>
    </source>
</reference>
<proteinExistence type="predicted"/>
<comment type="caution">
    <text evidence="1">The sequence shown here is derived from an EMBL/GenBank/DDBJ whole genome shotgun (WGS) entry which is preliminary data.</text>
</comment>
<organism evidence="1 2">
    <name type="scientific">Chara braunii</name>
    <name type="common">Braun's stonewort</name>
    <dbReference type="NCBI Taxonomy" id="69332"/>
    <lineage>
        <taxon>Eukaryota</taxon>
        <taxon>Viridiplantae</taxon>
        <taxon>Streptophyta</taxon>
        <taxon>Charophyceae</taxon>
        <taxon>Charales</taxon>
        <taxon>Characeae</taxon>
        <taxon>Chara</taxon>
    </lineage>
</organism>
<protein>
    <submittedName>
        <fullName evidence="1">Uncharacterized protein</fullName>
    </submittedName>
</protein>
<evidence type="ECO:0000313" key="1">
    <source>
        <dbReference type="EMBL" id="GBG65282.1"/>
    </source>
</evidence>
<dbReference type="EMBL" id="BFEA01000060">
    <property type="protein sequence ID" value="GBG65282.1"/>
    <property type="molecule type" value="Genomic_DNA"/>
</dbReference>
<sequence>MTSPQGMAAGSSSLTSSLTNWPTLLGLISVTWSARADGLPGCRFAGSSPLHLSATFAPRLVACDLAARFAVANIFVVVPVVAAGLAVVGSTIVVANASAGVGGTVVVVSSSVGTVVDDIVRVELAIGGGTAPRRLSVAWLVVVESDELVVPFGSALGFVHGVCYAGLASGVARAMPTAVVRVAMFRAAAQVSVCAIVVGPGEAFLVEAVGLLGVSTVGMCGECGLPSAVCSPPGGPREAEAFPYVAVVFPGASTIGVVAAVHPPCSNPREAPGTTTVADVAAGAVAAGYPPCFDFGSTVGEDTAVELGLEIAAPEGCLGATLPDPVPGVTGGFAVVVPIHLRHGTVAGEQLQQRVASLVPVAIVTVGSSVAAVPIGLLTGAVAGEQLARPDP</sequence>
<dbReference type="AlphaFoldDB" id="A0A388K5E4"/>
<gene>
    <name evidence="1" type="ORF">CBR_g50324</name>
</gene>
<accession>A0A388K5E4</accession>
<name>A0A388K5E4_CHABU</name>
<evidence type="ECO:0000313" key="2">
    <source>
        <dbReference type="Proteomes" id="UP000265515"/>
    </source>
</evidence>